<dbReference type="Pfam" id="PF02518">
    <property type="entry name" value="HATPase_c"/>
    <property type="match status" value="1"/>
</dbReference>
<dbReference type="InterPro" id="IPR036097">
    <property type="entry name" value="HisK_dim/P_sf"/>
</dbReference>
<dbReference type="CDD" id="cd00082">
    <property type="entry name" value="HisKA"/>
    <property type="match status" value="1"/>
</dbReference>
<keyword evidence="8" id="KW-0547">Nucleotide-binding</keyword>
<dbReference type="InterPro" id="IPR005467">
    <property type="entry name" value="His_kinase_dom"/>
</dbReference>
<dbReference type="GO" id="GO:0045121">
    <property type="term" value="C:membrane raft"/>
    <property type="evidence" value="ECO:0007669"/>
    <property type="project" value="UniProtKB-SubCell"/>
</dbReference>
<keyword evidence="16" id="KW-1185">Reference proteome</keyword>
<dbReference type="Gene3D" id="1.10.287.130">
    <property type="match status" value="1"/>
</dbReference>
<keyword evidence="10" id="KW-0067">ATP-binding</keyword>
<evidence type="ECO:0000256" key="1">
    <source>
        <dbReference type="ARBA" id="ARBA00000085"/>
    </source>
</evidence>
<evidence type="ECO:0000256" key="10">
    <source>
        <dbReference type="ARBA" id="ARBA00022840"/>
    </source>
</evidence>
<keyword evidence="7" id="KW-0808">Transferase</keyword>
<dbReference type="Proteomes" id="UP000530268">
    <property type="component" value="Unassembled WGS sequence"/>
</dbReference>
<evidence type="ECO:0000313" key="15">
    <source>
        <dbReference type="EMBL" id="MBB3995174.1"/>
    </source>
</evidence>
<organism evidence="15 16">
    <name type="scientific">Sulfitobacter undariae</name>
    <dbReference type="NCBI Taxonomy" id="1563671"/>
    <lineage>
        <taxon>Bacteria</taxon>
        <taxon>Pseudomonadati</taxon>
        <taxon>Pseudomonadota</taxon>
        <taxon>Alphaproteobacteria</taxon>
        <taxon>Rhodobacterales</taxon>
        <taxon>Roseobacteraceae</taxon>
        <taxon>Sulfitobacter</taxon>
    </lineage>
</organism>
<feature type="transmembrane region" description="Helical" evidence="13">
    <location>
        <begin position="37"/>
        <end position="55"/>
    </location>
</feature>
<evidence type="ECO:0000256" key="13">
    <source>
        <dbReference type="SAM" id="Phobius"/>
    </source>
</evidence>
<gene>
    <name evidence="15" type="ORF">GGR95_002825</name>
</gene>
<dbReference type="PANTHER" id="PTHR43711">
    <property type="entry name" value="TWO-COMPONENT HISTIDINE KINASE"/>
    <property type="match status" value="1"/>
</dbReference>
<dbReference type="GO" id="GO:0005886">
    <property type="term" value="C:plasma membrane"/>
    <property type="evidence" value="ECO:0007669"/>
    <property type="project" value="UniProtKB-SubCell"/>
</dbReference>
<name>A0A7W6ECC0_9RHOB</name>
<evidence type="ECO:0000256" key="6">
    <source>
        <dbReference type="ARBA" id="ARBA00022553"/>
    </source>
</evidence>
<dbReference type="PANTHER" id="PTHR43711:SF30">
    <property type="entry name" value="HISTIDINE KINASE"/>
    <property type="match status" value="1"/>
</dbReference>
<feature type="transmembrane region" description="Helical" evidence="13">
    <location>
        <begin position="186"/>
        <end position="210"/>
    </location>
</feature>
<comment type="catalytic activity">
    <reaction evidence="1">
        <text>ATP + protein L-histidine = ADP + protein N-phospho-L-histidine.</text>
        <dbReference type="EC" id="2.7.13.3"/>
    </reaction>
</comment>
<evidence type="ECO:0000256" key="2">
    <source>
        <dbReference type="ARBA" id="ARBA00004236"/>
    </source>
</evidence>
<dbReference type="CDD" id="cd16922">
    <property type="entry name" value="HATPase_EvgS-ArcB-TorS-like"/>
    <property type="match status" value="1"/>
</dbReference>
<dbReference type="SUPFAM" id="SSF55874">
    <property type="entry name" value="ATPase domain of HSP90 chaperone/DNA topoisomerase II/histidine kinase"/>
    <property type="match status" value="1"/>
</dbReference>
<dbReference type="Gene3D" id="3.30.565.10">
    <property type="entry name" value="Histidine kinase-like ATPase, C-terminal domain"/>
    <property type="match status" value="1"/>
</dbReference>
<reference evidence="15 16" key="1">
    <citation type="submission" date="2020-08" db="EMBL/GenBank/DDBJ databases">
        <title>Genomic Encyclopedia of Type Strains, Phase IV (KMG-IV): sequencing the most valuable type-strain genomes for metagenomic binning, comparative biology and taxonomic classification.</title>
        <authorList>
            <person name="Goeker M."/>
        </authorList>
    </citation>
    <scope>NUCLEOTIDE SEQUENCE [LARGE SCALE GENOMIC DNA]</scope>
    <source>
        <strain evidence="15 16">DSM 102234</strain>
    </source>
</reference>
<dbReference type="InterPro" id="IPR003594">
    <property type="entry name" value="HATPase_dom"/>
</dbReference>
<keyword evidence="13" id="KW-0812">Transmembrane</keyword>
<sequence length="456" mass="50284">MEMHKMTSIIGTFGRGNSRLPIIGRMKDYAIVGQKALVQRTLIYSTALFLAGFYYSTMVSVWFFVAIAACEIYDFLLLRCISNSNATKPMNVRRTMVHIYASTIISAITIALFCVAIAIQQGTYGNHFLPLFLLLSASIFATITNHQFILVLATRLMIYVLAILYIPIMDVWIVRPPITSELWLNLFTVLFVLGFIIELARTFIGGYVIAIKSRRALQIEHKNALAASEAKTRFLATVSHELRTPLTSIKGSLDIINSGRLGAPPEQMVRLLGMAERNSNRLNDLVDDLLLLQSSDAGRLSLNFDHVDLGAVIIGATEAFDAYAKSLKIDLKYDIPEGVYFVDGDAKRLDQVVTNLLSNAAKFSDEKGRVEIEMSRSGGDLILSVSDQGIGIPEDSEATIFEEFGQIDSSDQRKFQGTGLGLAISRRIVQGHGGSIRYESVLGNGTTFYVTLPAAE</sequence>
<keyword evidence="5" id="KW-1003">Cell membrane</keyword>
<feature type="domain" description="Histidine kinase" evidence="14">
    <location>
        <begin position="237"/>
        <end position="456"/>
    </location>
</feature>
<dbReference type="Pfam" id="PF00512">
    <property type="entry name" value="HisKA"/>
    <property type="match status" value="1"/>
</dbReference>
<dbReference type="PROSITE" id="PS50109">
    <property type="entry name" value="HIS_KIN"/>
    <property type="match status" value="1"/>
</dbReference>
<keyword evidence="11" id="KW-0902">Two-component regulatory system</keyword>
<keyword evidence="13" id="KW-1133">Transmembrane helix</keyword>
<dbReference type="SUPFAM" id="SSF47384">
    <property type="entry name" value="Homodimeric domain of signal transducing histidine kinase"/>
    <property type="match status" value="1"/>
</dbReference>
<dbReference type="FunFam" id="1.10.287.130:FF:000001">
    <property type="entry name" value="Two-component sensor histidine kinase"/>
    <property type="match status" value="1"/>
</dbReference>
<evidence type="ECO:0000256" key="9">
    <source>
        <dbReference type="ARBA" id="ARBA00022777"/>
    </source>
</evidence>
<evidence type="ECO:0000256" key="11">
    <source>
        <dbReference type="ARBA" id="ARBA00023012"/>
    </source>
</evidence>
<dbReference type="GO" id="GO:0000155">
    <property type="term" value="F:phosphorelay sensor kinase activity"/>
    <property type="evidence" value="ECO:0007669"/>
    <property type="project" value="InterPro"/>
</dbReference>
<dbReference type="GO" id="GO:0005524">
    <property type="term" value="F:ATP binding"/>
    <property type="evidence" value="ECO:0007669"/>
    <property type="project" value="UniProtKB-KW"/>
</dbReference>
<keyword evidence="6" id="KW-0597">Phosphoprotein</keyword>
<evidence type="ECO:0000256" key="7">
    <source>
        <dbReference type="ARBA" id="ARBA00022679"/>
    </source>
</evidence>
<dbReference type="AlphaFoldDB" id="A0A7W6ECC0"/>
<evidence type="ECO:0000256" key="4">
    <source>
        <dbReference type="ARBA" id="ARBA00012438"/>
    </source>
</evidence>
<feature type="transmembrane region" description="Helical" evidence="13">
    <location>
        <begin position="99"/>
        <end position="119"/>
    </location>
</feature>
<evidence type="ECO:0000256" key="5">
    <source>
        <dbReference type="ARBA" id="ARBA00022475"/>
    </source>
</evidence>
<evidence type="ECO:0000313" key="16">
    <source>
        <dbReference type="Proteomes" id="UP000530268"/>
    </source>
</evidence>
<keyword evidence="12 13" id="KW-0472">Membrane</keyword>
<keyword evidence="9 15" id="KW-0418">Kinase</keyword>
<protein>
    <recommendedName>
        <fullName evidence="4">histidine kinase</fullName>
        <ecNumber evidence="4">2.7.13.3</ecNumber>
    </recommendedName>
</protein>
<dbReference type="FunFam" id="3.30.565.10:FF:000023">
    <property type="entry name" value="PAS domain-containing sensor histidine kinase"/>
    <property type="match status" value="1"/>
</dbReference>
<evidence type="ECO:0000259" key="14">
    <source>
        <dbReference type="PROSITE" id="PS50109"/>
    </source>
</evidence>
<dbReference type="PRINTS" id="PR00344">
    <property type="entry name" value="BCTRLSENSOR"/>
</dbReference>
<evidence type="ECO:0000256" key="12">
    <source>
        <dbReference type="ARBA" id="ARBA00023136"/>
    </source>
</evidence>
<feature type="transmembrane region" description="Helical" evidence="13">
    <location>
        <begin position="156"/>
        <end position="174"/>
    </location>
</feature>
<dbReference type="InterPro" id="IPR004358">
    <property type="entry name" value="Sig_transdc_His_kin-like_C"/>
</dbReference>
<evidence type="ECO:0000256" key="8">
    <source>
        <dbReference type="ARBA" id="ARBA00022741"/>
    </source>
</evidence>
<comment type="subcellular location">
    <subcellularLocation>
        <location evidence="2">Cell membrane</location>
    </subcellularLocation>
    <subcellularLocation>
        <location evidence="3">Membrane raft</location>
        <topology evidence="3">Multi-pass membrane protein</topology>
    </subcellularLocation>
</comment>
<feature type="transmembrane region" description="Helical" evidence="13">
    <location>
        <begin position="61"/>
        <end position="78"/>
    </location>
</feature>
<dbReference type="SMART" id="SM00388">
    <property type="entry name" value="HisKA"/>
    <property type="match status" value="1"/>
</dbReference>
<dbReference type="InterPro" id="IPR036890">
    <property type="entry name" value="HATPase_C_sf"/>
</dbReference>
<dbReference type="InterPro" id="IPR050736">
    <property type="entry name" value="Sensor_HK_Regulatory"/>
</dbReference>
<feature type="transmembrane region" description="Helical" evidence="13">
    <location>
        <begin position="125"/>
        <end position="144"/>
    </location>
</feature>
<dbReference type="RefSeq" id="WP_246423388.1">
    <property type="nucleotide sequence ID" value="NZ_JACIEI010000011.1"/>
</dbReference>
<comment type="caution">
    <text evidence="15">The sequence shown here is derived from an EMBL/GenBank/DDBJ whole genome shotgun (WGS) entry which is preliminary data.</text>
</comment>
<proteinExistence type="predicted"/>
<dbReference type="EMBL" id="JACIEI010000011">
    <property type="protein sequence ID" value="MBB3995174.1"/>
    <property type="molecule type" value="Genomic_DNA"/>
</dbReference>
<evidence type="ECO:0000256" key="3">
    <source>
        <dbReference type="ARBA" id="ARBA00004314"/>
    </source>
</evidence>
<dbReference type="SMART" id="SM00387">
    <property type="entry name" value="HATPase_c"/>
    <property type="match status" value="1"/>
</dbReference>
<accession>A0A7W6ECC0</accession>
<dbReference type="InterPro" id="IPR003661">
    <property type="entry name" value="HisK_dim/P_dom"/>
</dbReference>
<dbReference type="EC" id="2.7.13.3" evidence="4"/>